<dbReference type="Proteomes" id="UP000179769">
    <property type="component" value="Unassembled WGS sequence"/>
</dbReference>
<comment type="caution">
    <text evidence="5">The sequence shown here is derived from an EMBL/GenBank/DDBJ whole genome shotgun (WGS) entry which is preliminary data.</text>
</comment>
<evidence type="ECO:0000256" key="2">
    <source>
        <dbReference type="SAM" id="MobiDB-lite"/>
    </source>
</evidence>
<gene>
    <name evidence="5" type="ORF">BBK14_05655</name>
</gene>
<dbReference type="AlphaFoldDB" id="A0A1S1PTT9"/>
<dbReference type="PANTHER" id="PTHR33744:SF1">
    <property type="entry name" value="DNA-BINDING TRANSCRIPTIONAL ACTIVATOR ADER"/>
    <property type="match status" value="1"/>
</dbReference>
<proteinExistence type="inferred from homology"/>
<sequence>MTKRDQTSRPVFPDDDQPAGLPGTSLTRLPRAAVLAAADARLHAGLLGNYLEVLASAADSGRRLSRAELDVFRALGQAAAESGASLPALVDLYLSATWRIWPSLPVVRQADRDARDLGRTLPAVLGGRVPAVAHAEHSQHTEDGGDPTDLSGLTVGAVSRTRAAASAVLRASDDAVAAVCEGYERARAARARSEEAMRRELVDDLLTGTSELGPLLERAAAFGLRLEAPHVVLVAAGGRRFLDGRAVVRGIEEALRAQCATEPLVATKDGLLVCVVPQETDLILPVPPTAAITPDDGAAPDRRPAAGPTAGSARAGVTSVSDPTSGRHHPVHHPVHARPDGGSGHPRADRPTLDREIARPRTTAPRGRRRMDPPGPGDAGFAPLPAFSPADAAPSTAIRAVTGRLGVEPELVWRLGVSRPRSGVAGVRIGYEEARNAVELAGRMWLDGQVVHADDLLIYKVLLRDREPLEELVEAVLSPLRAARGGAGPLIETLDAYFATGGVALAAARRLHLSVRALTYRLDRIHALTRHDPTSPTDRYVLQTAVLGARLLGWEGTSR</sequence>
<dbReference type="EMBL" id="MAXA01000235">
    <property type="protein sequence ID" value="OHV24345.1"/>
    <property type="molecule type" value="Genomic_DNA"/>
</dbReference>
<dbReference type="PANTHER" id="PTHR33744">
    <property type="entry name" value="CARBOHYDRATE DIACID REGULATOR"/>
    <property type="match status" value="1"/>
</dbReference>
<dbReference type="Pfam" id="PF13556">
    <property type="entry name" value="HTH_30"/>
    <property type="match status" value="1"/>
</dbReference>
<evidence type="ECO:0000259" key="4">
    <source>
        <dbReference type="Pfam" id="PF17853"/>
    </source>
</evidence>
<protein>
    <submittedName>
        <fullName evidence="5">PucR family transcriptional regulator</fullName>
    </submittedName>
</protein>
<dbReference type="Pfam" id="PF17853">
    <property type="entry name" value="GGDEF_2"/>
    <property type="match status" value="1"/>
</dbReference>
<dbReference type="InterPro" id="IPR042070">
    <property type="entry name" value="PucR_C-HTH_sf"/>
</dbReference>
<keyword evidence="6" id="KW-1185">Reference proteome</keyword>
<accession>A0A1S1PTT9</accession>
<dbReference type="InterPro" id="IPR041522">
    <property type="entry name" value="CdaR_GGDEF"/>
</dbReference>
<comment type="similarity">
    <text evidence="1">Belongs to the CdaR family.</text>
</comment>
<feature type="domain" description="CdaR GGDEF-like" evidence="4">
    <location>
        <begin position="209"/>
        <end position="281"/>
    </location>
</feature>
<feature type="compositionally biased region" description="Basic and acidic residues" evidence="2">
    <location>
        <begin position="346"/>
        <end position="359"/>
    </location>
</feature>
<dbReference type="Gene3D" id="1.10.10.2840">
    <property type="entry name" value="PucR C-terminal helix-turn-helix domain"/>
    <property type="match status" value="1"/>
</dbReference>
<dbReference type="InterPro" id="IPR025736">
    <property type="entry name" value="PucR_C-HTH_dom"/>
</dbReference>
<feature type="compositionally biased region" description="Basic residues" evidence="2">
    <location>
        <begin position="326"/>
        <end position="336"/>
    </location>
</feature>
<evidence type="ECO:0000313" key="5">
    <source>
        <dbReference type="EMBL" id="OHV24345.1"/>
    </source>
</evidence>
<reference evidence="6" key="1">
    <citation type="submission" date="2016-07" db="EMBL/GenBank/DDBJ databases">
        <title>Frankia sp. NRRL B-16219 Genome sequencing.</title>
        <authorList>
            <person name="Ghodhbane-Gtari F."/>
            <person name="Swanson E."/>
            <person name="Gueddou A."/>
            <person name="Louati M."/>
            <person name="Nouioui I."/>
            <person name="Hezbri K."/>
            <person name="Abebe-Akele F."/>
            <person name="Simpson S."/>
            <person name="Morris K."/>
            <person name="Thomas K."/>
            <person name="Gtari M."/>
            <person name="Tisa L.S."/>
        </authorList>
    </citation>
    <scope>NUCLEOTIDE SEQUENCE [LARGE SCALE GENOMIC DNA]</scope>
    <source>
        <strain evidence="6">NRRL B-16219</strain>
    </source>
</reference>
<dbReference type="RefSeq" id="WP_071065525.1">
    <property type="nucleotide sequence ID" value="NZ_MAXA01000235.1"/>
</dbReference>
<evidence type="ECO:0000259" key="3">
    <source>
        <dbReference type="Pfam" id="PF13556"/>
    </source>
</evidence>
<feature type="region of interest" description="Disordered" evidence="2">
    <location>
        <begin position="1"/>
        <end position="25"/>
    </location>
</feature>
<organism evidence="5 6">
    <name type="scientific">Parafrankia soli</name>
    <dbReference type="NCBI Taxonomy" id="2599596"/>
    <lineage>
        <taxon>Bacteria</taxon>
        <taxon>Bacillati</taxon>
        <taxon>Actinomycetota</taxon>
        <taxon>Actinomycetes</taxon>
        <taxon>Frankiales</taxon>
        <taxon>Frankiaceae</taxon>
        <taxon>Parafrankia</taxon>
    </lineage>
</organism>
<evidence type="ECO:0000313" key="6">
    <source>
        <dbReference type="Proteomes" id="UP000179769"/>
    </source>
</evidence>
<feature type="domain" description="PucR C-terminal helix-turn-helix" evidence="3">
    <location>
        <begin position="490"/>
        <end position="546"/>
    </location>
</feature>
<feature type="region of interest" description="Disordered" evidence="2">
    <location>
        <begin position="286"/>
        <end position="388"/>
    </location>
</feature>
<evidence type="ECO:0000256" key="1">
    <source>
        <dbReference type="ARBA" id="ARBA00006754"/>
    </source>
</evidence>
<dbReference type="InterPro" id="IPR051448">
    <property type="entry name" value="CdaR-like_regulators"/>
</dbReference>
<name>A0A1S1PTT9_9ACTN</name>